<dbReference type="Proteomes" id="UP000018936">
    <property type="component" value="Unassembled WGS sequence"/>
</dbReference>
<proteinExistence type="predicted"/>
<gene>
    <name evidence="1" type="ORF">L345_15494</name>
</gene>
<evidence type="ECO:0000313" key="1">
    <source>
        <dbReference type="EMBL" id="ETE58781.1"/>
    </source>
</evidence>
<organism evidence="1 2">
    <name type="scientific">Ophiophagus hannah</name>
    <name type="common">King cobra</name>
    <name type="synonym">Naja hannah</name>
    <dbReference type="NCBI Taxonomy" id="8665"/>
    <lineage>
        <taxon>Eukaryota</taxon>
        <taxon>Metazoa</taxon>
        <taxon>Chordata</taxon>
        <taxon>Craniata</taxon>
        <taxon>Vertebrata</taxon>
        <taxon>Euteleostomi</taxon>
        <taxon>Lepidosauria</taxon>
        <taxon>Squamata</taxon>
        <taxon>Bifurcata</taxon>
        <taxon>Unidentata</taxon>
        <taxon>Episquamata</taxon>
        <taxon>Toxicofera</taxon>
        <taxon>Serpentes</taxon>
        <taxon>Colubroidea</taxon>
        <taxon>Elapidae</taxon>
        <taxon>Elapinae</taxon>
        <taxon>Ophiophagus</taxon>
    </lineage>
</organism>
<reference evidence="1 2" key="1">
    <citation type="journal article" date="2013" name="Proc. Natl. Acad. Sci. U.S.A.">
        <title>The king cobra genome reveals dynamic gene evolution and adaptation in the snake venom system.</title>
        <authorList>
            <person name="Vonk F.J."/>
            <person name="Casewell N.R."/>
            <person name="Henkel C.V."/>
            <person name="Heimberg A.M."/>
            <person name="Jansen H.J."/>
            <person name="McCleary R.J."/>
            <person name="Kerkkamp H.M."/>
            <person name="Vos R.A."/>
            <person name="Guerreiro I."/>
            <person name="Calvete J.J."/>
            <person name="Wuster W."/>
            <person name="Woods A.E."/>
            <person name="Logan J.M."/>
            <person name="Harrison R.A."/>
            <person name="Castoe T.A."/>
            <person name="de Koning A.P."/>
            <person name="Pollock D.D."/>
            <person name="Yandell M."/>
            <person name="Calderon D."/>
            <person name="Renjifo C."/>
            <person name="Currier R.B."/>
            <person name="Salgado D."/>
            <person name="Pla D."/>
            <person name="Sanz L."/>
            <person name="Hyder A.S."/>
            <person name="Ribeiro J.M."/>
            <person name="Arntzen J.W."/>
            <person name="van den Thillart G.E."/>
            <person name="Boetzer M."/>
            <person name="Pirovano W."/>
            <person name="Dirks R.P."/>
            <person name="Spaink H.P."/>
            <person name="Duboule D."/>
            <person name="McGlinn E."/>
            <person name="Kini R.M."/>
            <person name="Richardson M.K."/>
        </authorList>
    </citation>
    <scope>NUCLEOTIDE SEQUENCE</scope>
    <source>
        <tissue evidence="1">Blood</tissue>
    </source>
</reference>
<dbReference type="EMBL" id="AZIM01006288">
    <property type="protein sequence ID" value="ETE58781.1"/>
    <property type="molecule type" value="Genomic_DNA"/>
</dbReference>
<protein>
    <submittedName>
        <fullName evidence="1">Uncharacterized protein</fullName>
    </submittedName>
</protein>
<sequence>MEPTPGLTPALGRRSGIYGQDATLMTWPSLEPPTTSTLINPRPSTPRWNEFATLWTEHPNQSEKVALISGHLIAQLREDAEGTRHFLCPRGARTEIPMDLTTDGSLRISAVQPALPPSLPIPLNHLST</sequence>
<dbReference type="AlphaFoldDB" id="V8NA04"/>
<name>V8NA04_OPHHA</name>
<accession>V8NA04</accession>
<keyword evidence="2" id="KW-1185">Reference proteome</keyword>
<comment type="caution">
    <text evidence="1">The sequence shown here is derived from an EMBL/GenBank/DDBJ whole genome shotgun (WGS) entry which is preliminary data.</text>
</comment>
<evidence type="ECO:0000313" key="2">
    <source>
        <dbReference type="Proteomes" id="UP000018936"/>
    </source>
</evidence>